<organism evidence="9 10">
    <name type="scientific">Dendrobium nobile</name>
    <name type="common">Orchid</name>
    <dbReference type="NCBI Taxonomy" id="94219"/>
    <lineage>
        <taxon>Eukaryota</taxon>
        <taxon>Viridiplantae</taxon>
        <taxon>Streptophyta</taxon>
        <taxon>Embryophyta</taxon>
        <taxon>Tracheophyta</taxon>
        <taxon>Spermatophyta</taxon>
        <taxon>Magnoliopsida</taxon>
        <taxon>Liliopsida</taxon>
        <taxon>Asparagales</taxon>
        <taxon>Orchidaceae</taxon>
        <taxon>Epidendroideae</taxon>
        <taxon>Malaxideae</taxon>
        <taxon>Dendrobiinae</taxon>
        <taxon>Dendrobium</taxon>
    </lineage>
</organism>
<feature type="transmembrane region" description="Helical" evidence="8">
    <location>
        <begin position="89"/>
        <end position="116"/>
    </location>
</feature>
<gene>
    <name evidence="9" type="ORF">KFK09_000031</name>
</gene>
<evidence type="ECO:0000313" key="10">
    <source>
        <dbReference type="Proteomes" id="UP000829196"/>
    </source>
</evidence>
<comment type="similarity">
    <text evidence="6">Belongs to the DESIGUAL family.</text>
</comment>
<keyword evidence="10" id="KW-1185">Reference proteome</keyword>
<sequence length="206" mass="22249">MEKEVILVGCTVGFLGLLSAALGFAAEATRIRASGVLTRAYEECIYPKSPALYLGLLAAVALALAQAIINFFAGCICCRRNLSRSNTNWNVALISFAVSWFTFVIAFLLLLAGAALNDKRSMEKIYFSNNCYVLKAGVFSGGAVLSLSSVSLGIIYYVALHSPKSPYPSWSPSQNQGIALGQPQIPPQSTEPVFVPEDTYNRQRIP</sequence>
<evidence type="ECO:0000256" key="3">
    <source>
        <dbReference type="ARBA" id="ARBA00022729"/>
    </source>
</evidence>
<keyword evidence="5 8" id="KW-0472">Membrane</keyword>
<dbReference type="PANTHER" id="PTHR31769">
    <property type="entry name" value="OS07G0462200 PROTEIN-RELATED"/>
    <property type="match status" value="1"/>
</dbReference>
<dbReference type="InterPro" id="IPR009606">
    <property type="entry name" value="DEAL/Modifying_wall_lignin1/2"/>
</dbReference>
<dbReference type="AlphaFoldDB" id="A0A8T3CC06"/>
<keyword evidence="2 8" id="KW-0812">Transmembrane</keyword>
<keyword evidence="3" id="KW-0732">Signal</keyword>
<reference evidence="9" key="1">
    <citation type="journal article" date="2022" name="Front. Genet.">
        <title>Chromosome-Scale Assembly of the Dendrobium nobile Genome Provides Insights Into the Molecular Mechanism of the Biosynthesis of the Medicinal Active Ingredient of Dendrobium.</title>
        <authorList>
            <person name="Xu Q."/>
            <person name="Niu S.-C."/>
            <person name="Li K.-L."/>
            <person name="Zheng P.-J."/>
            <person name="Zhang X.-J."/>
            <person name="Jia Y."/>
            <person name="Liu Y."/>
            <person name="Niu Y.-X."/>
            <person name="Yu L.-H."/>
            <person name="Chen D.-F."/>
            <person name="Zhang G.-Q."/>
        </authorList>
    </citation>
    <scope>NUCLEOTIDE SEQUENCE</scope>
    <source>
        <tissue evidence="9">Leaf</tissue>
    </source>
</reference>
<evidence type="ECO:0000256" key="7">
    <source>
        <dbReference type="SAM" id="MobiDB-lite"/>
    </source>
</evidence>
<keyword evidence="4 8" id="KW-1133">Transmembrane helix</keyword>
<dbReference type="Proteomes" id="UP000829196">
    <property type="component" value="Unassembled WGS sequence"/>
</dbReference>
<proteinExistence type="inferred from homology"/>
<feature type="transmembrane region" description="Helical" evidence="8">
    <location>
        <begin position="52"/>
        <end position="77"/>
    </location>
</feature>
<evidence type="ECO:0000256" key="1">
    <source>
        <dbReference type="ARBA" id="ARBA00004127"/>
    </source>
</evidence>
<comment type="subcellular location">
    <subcellularLocation>
        <location evidence="1">Endomembrane system</location>
        <topology evidence="1">Multi-pass membrane protein</topology>
    </subcellularLocation>
</comment>
<evidence type="ECO:0000256" key="8">
    <source>
        <dbReference type="SAM" id="Phobius"/>
    </source>
</evidence>
<evidence type="ECO:0000313" key="9">
    <source>
        <dbReference type="EMBL" id="KAI0530487.1"/>
    </source>
</evidence>
<dbReference type="Pfam" id="PF06749">
    <property type="entry name" value="DUF1218"/>
    <property type="match status" value="1"/>
</dbReference>
<evidence type="ECO:0000256" key="4">
    <source>
        <dbReference type="ARBA" id="ARBA00022989"/>
    </source>
</evidence>
<evidence type="ECO:0000256" key="2">
    <source>
        <dbReference type="ARBA" id="ARBA00022692"/>
    </source>
</evidence>
<dbReference type="InterPro" id="IPR052222">
    <property type="entry name" value="DESIGUAL"/>
</dbReference>
<accession>A0A8T3CC06</accession>
<comment type="caution">
    <text evidence="9">The sequence shown here is derived from an EMBL/GenBank/DDBJ whole genome shotgun (WGS) entry which is preliminary data.</text>
</comment>
<dbReference type="OrthoDB" id="678343at2759"/>
<feature type="region of interest" description="Disordered" evidence="7">
    <location>
        <begin position="180"/>
        <end position="206"/>
    </location>
</feature>
<evidence type="ECO:0000256" key="5">
    <source>
        <dbReference type="ARBA" id="ARBA00023136"/>
    </source>
</evidence>
<dbReference type="GO" id="GO:0012505">
    <property type="term" value="C:endomembrane system"/>
    <property type="evidence" value="ECO:0007669"/>
    <property type="project" value="UniProtKB-SubCell"/>
</dbReference>
<dbReference type="EMBL" id="JAGYWB010000001">
    <property type="protein sequence ID" value="KAI0530487.1"/>
    <property type="molecule type" value="Genomic_DNA"/>
</dbReference>
<feature type="transmembrane region" description="Helical" evidence="8">
    <location>
        <begin position="136"/>
        <end position="159"/>
    </location>
</feature>
<protein>
    <submittedName>
        <fullName evidence="9">Uncharacterized protein</fullName>
    </submittedName>
</protein>
<evidence type="ECO:0000256" key="6">
    <source>
        <dbReference type="ARBA" id="ARBA00029467"/>
    </source>
</evidence>
<name>A0A8T3CC06_DENNO</name>